<keyword evidence="3 4" id="KW-0413">Isomerase</keyword>
<evidence type="ECO:0000256" key="4">
    <source>
        <dbReference type="HAMAP-Rule" id="MF_00929"/>
    </source>
</evidence>
<comment type="catalytic activity">
    <reaction evidence="1 4">
        <text>D-cellobiose = beta-D-glucosyl-(1-&gt;4)-D-mannopyranose</text>
        <dbReference type="Rhea" id="RHEA:23384"/>
        <dbReference type="ChEBI" id="CHEBI:17057"/>
        <dbReference type="ChEBI" id="CHEBI:47931"/>
        <dbReference type="EC" id="5.1.3.11"/>
    </reaction>
</comment>
<dbReference type="InterPro" id="IPR010819">
    <property type="entry name" value="AGE/CE"/>
</dbReference>
<gene>
    <name evidence="5" type="ORF">OIH86_23935</name>
</gene>
<dbReference type="PANTHER" id="PTHR15108">
    <property type="entry name" value="N-ACYLGLUCOSAMINE-2-EPIMERASE"/>
    <property type="match status" value="1"/>
</dbReference>
<sequence length="391" mass="46279">MSLLKQEIENHLYTHILPFWIKLKDTEQGGFFGKVNFDLTVDKKAEKGGIAASRFLWSFSAAYRITKKAEYLECAHHAYNFLVKKVYDHEHEGLFWQVDYTGKPIEDQKHIYTQSFGIYALSEYYRVTLKEEALEYAQKIFRLIEMYGFDGVNNAYKEEFDRQWKEVPNDKLSENGVIADITTNTHLHVLEAYTNLYKATKSDEVKERLTNLIELFYKKIYNDKTRYLDVFFDREWNPLLNLKSFGHDIEASWLIDDALKVINLSNERYIQMVIDIAYNIADAAILEDGSLANEQHENDIDYTRIWWVQAEAIVGFQNAYERTNDKRFLRLVEGLWTYIKNHIVDHREGGEWFWSVEADGRPTERAIAESWKTPYHNSRFCLEMIERMGKK</sequence>
<dbReference type="InterPro" id="IPR012341">
    <property type="entry name" value="6hp_glycosidase-like_sf"/>
</dbReference>
<comment type="similarity">
    <text evidence="4">Belongs to the cellobiose 2-epimerase family.</text>
</comment>
<organism evidence="5 6">
    <name type="scientific">Metabacillus halosaccharovorans</name>
    <dbReference type="NCBI Taxonomy" id="930124"/>
    <lineage>
        <taxon>Bacteria</taxon>
        <taxon>Bacillati</taxon>
        <taxon>Bacillota</taxon>
        <taxon>Bacilli</taxon>
        <taxon>Bacillales</taxon>
        <taxon>Bacillaceae</taxon>
        <taxon>Metabacillus</taxon>
    </lineage>
</organism>
<dbReference type="Proteomes" id="UP001526147">
    <property type="component" value="Unassembled WGS sequence"/>
</dbReference>
<evidence type="ECO:0000313" key="6">
    <source>
        <dbReference type="Proteomes" id="UP001526147"/>
    </source>
</evidence>
<comment type="function">
    <text evidence="4">Catalyzes the reversible epimerization of cellobiose to 4-O-beta-D-glucopyranosyl-D-mannose (Glc-Man).</text>
</comment>
<reference evidence="5 6" key="1">
    <citation type="submission" date="2022-10" db="EMBL/GenBank/DDBJ databases">
        <title>Draft genome assembly of moderately radiation resistant bacterium Metabacillus halosaccharovorans.</title>
        <authorList>
            <person name="Pal S."/>
            <person name="Gopinathan A."/>
        </authorList>
    </citation>
    <scope>NUCLEOTIDE SEQUENCE [LARGE SCALE GENOMIC DNA]</scope>
    <source>
        <strain evidence="5 6">VITHBRA001</strain>
    </source>
</reference>
<evidence type="ECO:0000256" key="1">
    <source>
        <dbReference type="ARBA" id="ARBA00001470"/>
    </source>
</evidence>
<dbReference type="RefSeq" id="WP_264144750.1">
    <property type="nucleotide sequence ID" value="NZ_JAOYEY010000051.1"/>
</dbReference>
<dbReference type="InterPro" id="IPR028584">
    <property type="entry name" value="Cellobiose_2_epim"/>
</dbReference>
<dbReference type="EC" id="5.1.3.11" evidence="4"/>
<dbReference type="SUPFAM" id="SSF48208">
    <property type="entry name" value="Six-hairpin glycosidases"/>
    <property type="match status" value="1"/>
</dbReference>
<dbReference type="EMBL" id="JAOYEY010000051">
    <property type="protein sequence ID" value="MCV9888709.1"/>
    <property type="molecule type" value="Genomic_DNA"/>
</dbReference>
<dbReference type="HAMAP" id="MF_00929">
    <property type="entry name" value="Cellobiose_2_epim"/>
    <property type="match status" value="1"/>
</dbReference>
<name>A0ABT3DNU5_9BACI</name>
<dbReference type="InterPro" id="IPR008928">
    <property type="entry name" value="6-hairpin_glycosidase_sf"/>
</dbReference>
<evidence type="ECO:0000313" key="5">
    <source>
        <dbReference type="EMBL" id="MCV9888709.1"/>
    </source>
</evidence>
<protein>
    <recommendedName>
        <fullName evidence="4">Cellobiose 2-epimerase</fullName>
        <shortName evidence="4">CE</shortName>
        <ecNumber evidence="4">5.1.3.11</ecNumber>
    </recommendedName>
</protein>
<keyword evidence="6" id="KW-1185">Reference proteome</keyword>
<comment type="similarity">
    <text evidence="2">Belongs to the N-acylglucosamine 2-epimerase family.</text>
</comment>
<comment type="caution">
    <text evidence="5">The sequence shown here is derived from an EMBL/GenBank/DDBJ whole genome shotgun (WGS) entry which is preliminary data.</text>
</comment>
<evidence type="ECO:0000256" key="2">
    <source>
        <dbReference type="ARBA" id="ARBA00008558"/>
    </source>
</evidence>
<dbReference type="Gene3D" id="1.50.10.10">
    <property type="match status" value="1"/>
</dbReference>
<dbReference type="Pfam" id="PF07221">
    <property type="entry name" value="GlcNAc_2-epim"/>
    <property type="match status" value="1"/>
</dbReference>
<accession>A0ABT3DNU5</accession>
<proteinExistence type="inferred from homology"/>
<evidence type="ECO:0000256" key="3">
    <source>
        <dbReference type="ARBA" id="ARBA00023235"/>
    </source>
</evidence>